<name>A0A150PZ67_SORCE</name>
<evidence type="ECO:0000313" key="2">
    <source>
        <dbReference type="Proteomes" id="UP000075260"/>
    </source>
</evidence>
<accession>A0A150PZ67</accession>
<proteinExistence type="predicted"/>
<dbReference type="InterPro" id="IPR010732">
    <property type="entry name" value="T6SS_TssG-like"/>
</dbReference>
<gene>
    <name evidence="1" type="ORF">BE15_38635</name>
</gene>
<dbReference type="PANTHER" id="PTHR35564">
    <property type="match status" value="1"/>
</dbReference>
<organism evidence="1 2">
    <name type="scientific">Sorangium cellulosum</name>
    <name type="common">Polyangium cellulosum</name>
    <dbReference type="NCBI Taxonomy" id="56"/>
    <lineage>
        <taxon>Bacteria</taxon>
        <taxon>Pseudomonadati</taxon>
        <taxon>Myxococcota</taxon>
        <taxon>Polyangia</taxon>
        <taxon>Polyangiales</taxon>
        <taxon>Polyangiaceae</taxon>
        <taxon>Sorangium</taxon>
    </lineage>
</organism>
<evidence type="ECO:0000313" key="1">
    <source>
        <dbReference type="EMBL" id="KYF61004.1"/>
    </source>
</evidence>
<dbReference type="RefSeq" id="WP_061613246.1">
    <property type="nucleotide sequence ID" value="NZ_JEMA01001229.1"/>
</dbReference>
<reference evidence="1 2" key="1">
    <citation type="submission" date="2014-02" db="EMBL/GenBank/DDBJ databases">
        <title>The small core and large imbalanced accessory genome model reveals a collaborative survival strategy of Sorangium cellulosum strains in nature.</title>
        <authorList>
            <person name="Han K."/>
            <person name="Peng R."/>
            <person name="Blom J."/>
            <person name="Li Y.-Z."/>
        </authorList>
    </citation>
    <scope>NUCLEOTIDE SEQUENCE [LARGE SCALE GENOMIC DNA]</scope>
    <source>
        <strain evidence="1 2">So0008-312</strain>
    </source>
</reference>
<evidence type="ECO:0008006" key="3">
    <source>
        <dbReference type="Google" id="ProtNLM"/>
    </source>
</evidence>
<dbReference type="EMBL" id="JEMA01001229">
    <property type="protein sequence ID" value="KYF61004.1"/>
    <property type="molecule type" value="Genomic_DNA"/>
</dbReference>
<dbReference type="OrthoDB" id="1523296at2"/>
<dbReference type="Proteomes" id="UP000075260">
    <property type="component" value="Unassembled WGS sequence"/>
</dbReference>
<comment type="caution">
    <text evidence="1">The sequence shown here is derived from an EMBL/GenBank/DDBJ whole genome shotgun (WGS) entry which is preliminary data.</text>
</comment>
<dbReference type="Pfam" id="PF06996">
    <property type="entry name" value="T6SS_TssG"/>
    <property type="match status" value="1"/>
</dbReference>
<protein>
    <recommendedName>
        <fullName evidence="3">Type VI secretion protein</fullName>
    </recommendedName>
</protein>
<dbReference type="PANTHER" id="PTHR35564:SF3">
    <property type="entry name" value="TYPE VI SECRETION SYSTEM BASEPLATE SUBUNIT TSSG"/>
    <property type="match status" value="1"/>
</dbReference>
<dbReference type="AlphaFoldDB" id="A0A150PZ67"/>
<dbReference type="NCBIfam" id="TIGR03347">
    <property type="entry name" value="VI_chp_1"/>
    <property type="match status" value="1"/>
</dbReference>
<sequence>MGAEERQPDPDLKAAASRGAASADPAALETLRRFEATAPRFSYYRLIYLLERLFPAAPPVGQLGPVQDERIRLRGDPSLIFASSDVSELAVVKSPDAVQRARVSTTFLGLYGSVSPLPAYFIEQIALADYQGGPQPIRELLDVFHHRLLSLLYRAWTKYRLPVTYRKQGADPFSRRMLCAVGLDGFRDYETPLDRFFFLRYAPILASKSRSARSLETVLSEMLGNIDVRIEQFVGHWTKIEKPFRNKLGVMNHQLGESLTLGRYVFDGSGRYKVVLGPVGYDEYLSFLPGGHRQELVRGIIETFTPGIHDVMLEIHVDTEEAPRFQLGSPRAATLKRTAWIGGSAAERLVITIPLDDKHLAGSDDADDEDRGEPPPM</sequence>